<feature type="coiled-coil region" evidence="1">
    <location>
        <begin position="417"/>
        <end position="451"/>
    </location>
</feature>
<keyword evidence="4" id="KW-1185">Reference proteome</keyword>
<dbReference type="Proteomes" id="UP001595387">
    <property type="component" value="Unassembled WGS sequence"/>
</dbReference>
<reference evidence="4" key="1">
    <citation type="journal article" date="2019" name="Int. J. Syst. Evol. Microbiol.">
        <title>The Global Catalogue of Microorganisms (GCM) 10K type strain sequencing project: providing services to taxonomists for standard genome sequencing and annotation.</title>
        <authorList>
            <consortium name="The Broad Institute Genomics Platform"/>
            <consortium name="The Broad Institute Genome Sequencing Center for Infectious Disease"/>
            <person name="Wu L."/>
            <person name="Ma J."/>
        </authorList>
    </citation>
    <scope>NUCLEOTIDE SEQUENCE [LARGE SCALE GENOMIC DNA]</scope>
    <source>
        <strain evidence="4">KCTC 13193</strain>
    </source>
</reference>
<protein>
    <submittedName>
        <fullName evidence="3">TRAFs-binding domain-containing protein</fullName>
    </submittedName>
</protein>
<evidence type="ECO:0000313" key="4">
    <source>
        <dbReference type="Proteomes" id="UP001595387"/>
    </source>
</evidence>
<evidence type="ECO:0000256" key="1">
    <source>
        <dbReference type="SAM" id="Coils"/>
    </source>
</evidence>
<dbReference type="InterPro" id="IPR025136">
    <property type="entry name" value="MAP3K_TRAF-bd"/>
</dbReference>
<feature type="domain" description="MAP3K TRAFs-binding" evidence="2">
    <location>
        <begin position="83"/>
        <end position="444"/>
    </location>
</feature>
<dbReference type="InterPro" id="IPR011990">
    <property type="entry name" value="TPR-like_helical_dom_sf"/>
</dbReference>
<sequence>MSLKPLVFVAMPFGKKSDDRTTIDFNAIYEDAIKPAIREFEQDLEVIRADEETIGGFIHGPMYERLLLSEIVIADLTLANSNVFYELGIRHTARPKSTILLFSKDTRLPFDVLPLRAIPYELTTKGELSEEECERLKKEIKSRIVEALAEGNPDSPLFQLISDFPGVKIKHDQANSFRERLFEIESLHEKLADLRHSKESDTLERIKDIESQLGHLESSSYELLYDLLMSYRSIESWEDMVRLIEHFPLELRESIKVQEQLALALNRRNKSQDRDRAIRILNSILENYGDSSETLGILGRIYKDRYFEKSSTGDNRGARGALKEAINCYYKGFEEDPRDYYPGINLLTLLFIQNSGDSRECFDKLKPLVKFSLERQGDLESTNYWVIASLLEFASLCKNWNLANEAADKMLNTPYGNMEIKTTLNNLNFILNELEDRNEDTTQLKEIIDDLSK</sequence>
<proteinExistence type="predicted"/>
<keyword evidence="1" id="KW-0175">Coiled coil</keyword>
<dbReference type="Pfam" id="PF13281">
    <property type="entry name" value="MAP3K_TRAF_bd"/>
    <property type="match status" value="1"/>
</dbReference>
<gene>
    <name evidence="3" type="ORF">ACFODW_04750</name>
</gene>
<organism evidence="3 4">
    <name type="scientific">Virgibacillus sediminis</name>
    <dbReference type="NCBI Taxonomy" id="202260"/>
    <lineage>
        <taxon>Bacteria</taxon>
        <taxon>Bacillati</taxon>
        <taxon>Bacillota</taxon>
        <taxon>Bacilli</taxon>
        <taxon>Bacillales</taxon>
        <taxon>Bacillaceae</taxon>
        <taxon>Virgibacillus</taxon>
    </lineage>
</organism>
<dbReference type="Gene3D" id="1.25.40.10">
    <property type="entry name" value="Tetratricopeptide repeat domain"/>
    <property type="match status" value="1"/>
</dbReference>
<comment type="caution">
    <text evidence="3">The sequence shown here is derived from an EMBL/GenBank/DDBJ whole genome shotgun (WGS) entry which is preliminary data.</text>
</comment>
<dbReference type="SUPFAM" id="SSF48452">
    <property type="entry name" value="TPR-like"/>
    <property type="match status" value="1"/>
</dbReference>
<accession>A0ABV7A4C6</accession>
<evidence type="ECO:0000313" key="3">
    <source>
        <dbReference type="EMBL" id="MFC2947660.1"/>
    </source>
</evidence>
<dbReference type="EMBL" id="JBHRRZ010000008">
    <property type="protein sequence ID" value="MFC2947660.1"/>
    <property type="molecule type" value="Genomic_DNA"/>
</dbReference>
<dbReference type="RefSeq" id="WP_390303739.1">
    <property type="nucleotide sequence ID" value="NZ_JBHRRZ010000008.1"/>
</dbReference>
<name>A0ABV7A4C6_9BACI</name>
<evidence type="ECO:0000259" key="2">
    <source>
        <dbReference type="Pfam" id="PF13281"/>
    </source>
</evidence>